<evidence type="ECO:0000313" key="1">
    <source>
        <dbReference type="EMBL" id="SFP34761.1"/>
    </source>
</evidence>
<dbReference type="AlphaFoldDB" id="A0A1I5PMJ5"/>
<dbReference type="STRING" id="634430.SAMN04488241_10185"/>
<protein>
    <submittedName>
        <fullName evidence="1">Uncharacterized protein</fullName>
    </submittedName>
</protein>
<accession>A0A1I5PMJ5</accession>
<keyword evidence="2" id="KW-1185">Reference proteome</keyword>
<sequence length="96" mass="10654">MQISTPAQAGPSWETVRMREALLTSADATGPRPAPGWMSGRKSADLILREVGGERSYSAFSYTLYTLFTRLRIVSAIERMPWLSSRTQPISPRLAP</sequence>
<reference evidence="2" key="1">
    <citation type="submission" date="2016-10" db="EMBL/GenBank/DDBJ databases">
        <authorList>
            <person name="Varghese N."/>
            <person name="Submissions S."/>
        </authorList>
    </citation>
    <scope>NUCLEOTIDE SEQUENCE [LARGE SCALE GENOMIC DNA]</scope>
    <source>
        <strain evidence="2">CGMCC 1.9113</strain>
    </source>
</reference>
<evidence type="ECO:0000313" key="2">
    <source>
        <dbReference type="Proteomes" id="UP000199586"/>
    </source>
</evidence>
<name>A0A1I5PMJ5_9SPHN</name>
<gene>
    <name evidence="1" type="ORF">SAMN04488241_10185</name>
</gene>
<dbReference type="Proteomes" id="UP000199586">
    <property type="component" value="Unassembled WGS sequence"/>
</dbReference>
<dbReference type="EMBL" id="FOXP01000001">
    <property type="protein sequence ID" value="SFP34761.1"/>
    <property type="molecule type" value="Genomic_DNA"/>
</dbReference>
<organism evidence="1 2">
    <name type="scientific">Sphingomonas rubra</name>
    <dbReference type="NCBI Taxonomy" id="634430"/>
    <lineage>
        <taxon>Bacteria</taxon>
        <taxon>Pseudomonadati</taxon>
        <taxon>Pseudomonadota</taxon>
        <taxon>Alphaproteobacteria</taxon>
        <taxon>Sphingomonadales</taxon>
        <taxon>Sphingomonadaceae</taxon>
        <taxon>Sphingomonas</taxon>
    </lineage>
</organism>
<proteinExistence type="predicted"/>